<accession>A0A382QHW2</accession>
<keyword evidence="1" id="KW-0812">Transmembrane</keyword>
<feature type="transmembrane region" description="Helical" evidence="1">
    <location>
        <begin position="12"/>
        <end position="31"/>
    </location>
</feature>
<protein>
    <submittedName>
        <fullName evidence="2">Uncharacterized protein</fullName>
    </submittedName>
</protein>
<name>A0A382QHW2_9ZZZZ</name>
<feature type="transmembrane region" description="Helical" evidence="1">
    <location>
        <begin position="147"/>
        <end position="169"/>
    </location>
</feature>
<organism evidence="2">
    <name type="scientific">marine metagenome</name>
    <dbReference type="NCBI Taxonomy" id="408172"/>
    <lineage>
        <taxon>unclassified sequences</taxon>
        <taxon>metagenomes</taxon>
        <taxon>ecological metagenomes</taxon>
    </lineage>
</organism>
<dbReference type="EMBL" id="UINC01114660">
    <property type="protein sequence ID" value="SVC85124.1"/>
    <property type="molecule type" value="Genomic_DNA"/>
</dbReference>
<feature type="transmembrane region" description="Helical" evidence="1">
    <location>
        <begin position="93"/>
        <end position="113"/>
    </location>
</feature>
<proteinExistence type="predicted"/>
<feature type="transmembrane region" description="Helical" evidence="1">
    <location>
        <begin position="51"/>
        <end position="81"/>
    </location>
</feature>
<evidence type="ECO:0000256" key="1">
    <source>
        <dbReference type="SAM" id="Phobius"/>
    </source>
</evidence>
<gene>
    <name evidence="2" type="ORF">METZ01_LOCUS337978</name>
</gene>
<keyword evidence="1" id="KW-1133">Transmembrane helix</keyword>
<reference evidence="2" key="1">
    <citation type="submission" date="2018-05" db="EMBL/GenBank/DDBJ databases">
        <authorList>
            <person name="Lanie J.A."/>
            <person name="Ng W.-L."/>
            <person name="Kazmierczak K.M."/>
            <person name="Andrzejewski T.M."/>
            <person name="Davidsen T.M."/>
            <person name="Wayne K.J."/>
            <person name="Tettelin H."/>
            <person name="Glass J.I."/>
            <person name="Rusch D."/>
            <person name="Podicherti R."/>
            <person name="Tsui H.-C.T."/>
            <person name="Winkler M.E."/>
        </authorList>
    </citation>
    <scope>NUCLEOTIDE SEQUENCE</scope>
</reference>
<feature type="non-terminal residue" evidence="2">
    <location>
        <position position="249"/>
    </location>
</feature>
<sequence length="249" mass="28495">MSKPKTLNLNGKLIVFVVSVLALLFVSYQQFKFPVDRLPEIKFIDWEILNYFYSPYIIEFFGLGSLIVLLWGLTLSFLILFKSELFIPRKNKLLLIMIPTMILIEFCSIFTFFKYNPDGIFSKSLGGSLGELIIKAPMEWDRFNPSFINYATGVARLILINIVMLGAIFPSKFYAISKKVMNQTIEKIKAKKIQIQNNKIASQNEEIILPNIKKEDVIATPTQQLDFNGNGVSTKNEIEGPYNSHTFDL</sequence>
<dbReference type="AlphaFoldDB" id="A0A382QHW2"/>
<keyword evidence="1" id="KW-0472">Membrane</keyword>
<evidence type="ECO:0000313" key="2">
    <source>
        <dbReference type="EMBL" id="SVC85124.1"/>
    </source>
</evidence>